<dbReference type="Proteomes" id="UP001152523">
    <property type="component" value="Unassembled WGS sequence"/>
</dbReference>
<sequence length="269" mass="30279">MLRCRRARRDDARRRLHPRLHGGDPLHPPALVLPPERRLPLRRLRLRGRVAATRHDRVLVPVSQVSGVPVRRFLRRGADLHLHPLRPGLSAELRPQLLGQHFAALRQEGRLPGLRFGPRRRHCQARRHASRRKPSPRRAGVLQREFHILFHADVLVKPLPLPHLRESERLLLQHGGYGDRSRSVENRGLYDEDRGMDGVTEENQDLRAGLATAVSLSLCRENSSGRSPVEPARAGGRQLPGALPGFASRTGESSPLEWEREAVGPAGCE</sequence>
<dbReference type="EMBL" id="CAMAPF010000180">
    <property type="protein sequence ID" value="CAH9111296.1"/>
    <property type="molecule type" value="Genomic_DNA"/>
</dbReference>
<feature type="region of interest" description="Disordered" evidence="1">
    <location>
        <begin position="113"/>
        <end position="138"/>
    </location>
</feature>
<feature type="compositionally biased region" description="Basic and acidic residues" evidence="1">
    <location>
        <begin position="177"/>
        <end position="196"/>
    </location>
</feature>
<evidence type="ECO:0000256" key="1">
    <source>
        <dbReference type="SAM" id="MobiDB-lite"/>
    </source>
</evidence>
<dbReference type="AlphaFoldDB" id="A0AAV0E1D1"/>
<organism evidence="2 3">
    <name type="scientific">Cuscuta epithymum</name>
    <dbReference type="NCBI Taxonomy" id="186058"/>
    <lineage>
        <taxon>Eukaryota</taxon>
        <taxon>Viridiplantae</taxon>
        <taxon>Streptophyta</taxon>
        <taxon>Embryophyta</taxon>
        <taxon>Tracheophyta</taxon>
        <taxon>Spermatophyta</taxon>
        <taxon>Magnoliopsida</taxon>
        <taxon>eudicotyledons</taxon>
        <taxon>Gunneridae</taxon>
        <taxon>Pentapetalae</taxon>
        <taxon>asterids</taxon>
        <taxon>lamiids</taxon>
        <taxon>Solanales</taxon>
        <taxon>Convolvulaceae</taxon>
        <taxon>Cuscuteae</taxon>
        <taxon>Cuscuta</taxon>
        <taxon>Cuscuta subgen. Cuscuta</taxon>
    </lineage>
</organism>
<feature type="region of interest" description="Disordered" evidence="1">
    <location>
        <begin position="221"/>
        <end position="269"/>
    </location>
</feature>
<evidence type="ECO:0000313" key="3">
    <source>
        <dbReference type="Proteomes" id="UP001152523"/>
    </source>
</evidence>
<protein>
    <submittedName>
        <fullName evidence="2">Uncharacterized protein</fullName>
    </submittedName>
</protein>
<name>A0AAV0E1D1_9ASTE</name>
<reference evidence="2" key="1">
    <citation type="submission" date="2022-07" db="EMBL/GenBank/DDBJ databases">
        <authorList>
            <person name="Macas J."/>
            <person name="Novak P."/>
            <person name="Neumann P."/>
        </authorList>
    </citation>
    <scope>NUCLEOTIDE SEQUENCE</scope>
</reference>
<feature type="compositionally biased region" description="Basic residues" evidence="1">
    <location>
        <begin position="117"/>
        <end position="136"/>
    </location>
</feature>
<feature type="region of interest" description="Disordered" evidence="1">
    <location>
        <begin position="1"/>
        <end position="31"/>
    </location>
</feature>
<gene>
    <name evidence="2" type="ORF">CEPIT_LOCUS19481</name>
</gene>
<proteinExistence type="predicted"/>
<accession>A0AAV0E1D1</accession>
<comment type="caution">
    <text evidence="2">The sequence shown here is derived from an EMBL/GenBank/DDBJ whole genome shotgun (WGS) entry which is preliminary data.</text>
</comment>
<evidence type="ECO:0000313" key="2">
    <source>
        <dbReference type="EMBL" id="CAH9111296.1"/>
    </source>
</evidence>
<keyword evidence="3" id="KW-1185">Reference proteome</keyword>
<feature type="region of interest" description="Disordered" evidence="1">
    <location>
        <begin position="177"/>
        <end position="198"/>
    </location>
</feature>